<dbReference type="RefSeq" id="XP_024780526.1">
    <property type="nucleotide sequence ID" value="XM_024923251.1"/>
</dbReference>
<evidence type="ECO:0000313" key="2">
    <source>
        <dbReference type="Proteomes" id="UP000241690"/>
    </source>
</evidence>
<gene>
    <name evidence="1" type="ORF">M431DRAFT_830</name>
</gene>
<protein>
    <submittedName>
        <fullName evidence="1">Uncharacterized protein</fullName>
    </submittedName>
</protein>
<name>A0A2T4AUY5_TRIHA</name>
<dbReference type="GeneID" id="36631834"/>
<accession>A0A2T4AUY5</accession>
<organism evidence="1 2">
    <name type="scientific">Trichoderma harzianum CBS 226.95</name>
    <dbReference type="NCBI Taxonomy" id="983964"/>
    <lineage>
        <taxon>Eukaryota</taxon>
        <taxon>Fungi</taxon>
        <taxon>Dikarya</taxon>
        <taxon>Ascomycota</taxon>
        <taxon>Pezizomycotina</taxon>
        <taxon>Sordariomycetes</taxon>
        <taxon>Hypocreomycetidae</taxon>
        <taxon>Hypocreales</taxon>
        <taxon>Hypocreaceae</taxon>
        <taxon>Trichoderma</taxon>
    </lineage>
</organism>
<dbReference type="EMBL" id="KZ679675">
    <property type="protein sequence ID" value="PTB60849.1"/>
    <property type="molecule type" value="Genomic_DNA"/>
</dbReference>
<evidence type="ECO:0000313" key="1">
    <source>
        <dbReference type="EMBL" id="PTB60849.1"/>
    </source>
</evidence>
<dbReference type="Proteomes" id="UP000241690">
    <property type="component" value="Unassembled WGS sequence"/>
</dbReference>
<dbReference type="AlphaFoldDB" id="A0A2T4AUY5"/>
<reference evidence="1 2" key="1">
    <citation type="submission" date="2016-07" db="EMBL/GenBank/DDBJ databases">
        <title>Multiple horizontal gene transfer events from other fungi enriched the ability of initially mycotrophic Trichoderma (Ascomycota) to feed on dead plant biomass.</title>
        <authorList>
            <consortium name="DOE Joint Genome Institute"/>
            <person name="Aerts A."/>
            <person name="Atanasova L."/>
            <person name="Chenthamara K."/>
            <person name="Zhang J."/>
            <person name="Grujic M."/>
            <person name="Henrissat B."/>
            <person name="Kuo A."/>
            <person name="Salamov A."/>
            <person name="Lipzen A."/>
            <person name="Labutti K."/>
            <person name="Barry K."/>
            <person name="Miao Y."/>
            <person name="Rahimi M.J."/>
            <person name="Shen Q."/>
            <person name="Grigoriev I.V."/>
            <person name="Kubicek C.P."/>
            <person name="Druzhinina I.S."/>
        </authorList>
    </citation>
    <scope>NUCLEOTIDE SEQUENCE [LARGE SCALE GENOMIC DNA]</scope>
    <source>
        <strain evidence="1 2">CBS 226.95</strain>
    </source>
</reference>
<dbReference type="STRING" id="983964.A0A2T4AUY5"/>
<keyword evidence="2" id="KW-1185">Reference proteome</keyword>
<proteinExistence type="predicted"/>
<sequence>MSSSGSLPLTPITSIGSINSPFDRVIPAADHAASASEFSKRTWQELVANAASMSFNIDTVNLASLAKYGPKLPDEMEGTTELAGYAKWYKAGQPAVAIILNAIHAIRHGFKRRWDLMKLTPTLCEISRHSGFKFSDSESNGLAFMFLAWSYILCAFLLEQQQIPIVYEDPYRQWGNGTYEGGAFFIDLGDASDEEYRWWSALIHPGRGWKAAYSSQPVWAVTLGNQFKFIILNERNVLPSTKVNPPSAKEALVFLSRFAARFNLENQASLGLAMALTIPLHDNMSSTIQLPEPYLTRKDVVSIPSSIIDQEFRNLSYYMVLSSNPTFMASALWSVFFEPEIDCNLASPWCNAIIDVIKPLIDGHRLETLGHVLAQRRPGVAALWYGLVACGNTDVIQSIIPYLETLHTALPAKHVPEVSVWTDTPQSFMDLSGSGPYLQGNQISREDLWRLRHENWNTWKGGVHFRHLPRTPFRPFGAIDAEEVEVMVRPHLECPRHEWIYSGFTWTLDNGVDLTHEPRVLTTSWARFEAESHINLPPARGGEPDLDMDYTASKQATGDIFRWAATEMEETGKHIYSHPWVNVEGHLALVGQEKRRPKGVVRISDMDRVKEWVVSNNEGGDEEMIGIREEQKLV</sequence>